<evidence type="ECO:0000313" key="1">
    <source>
        <dbReference type="EMBL" id="MBW3365462.1"/>
    </source>
</evidence>
<dbReference type="Gene3D" id="3.40.1000.10">
    <property type="entry name" value="Mog1/PsbP, alpha/beta/alpha sandwich"/>
    <property type="match status" value="1"/>
</dbReference>
<dbReference type="SUPFAM" id="SSF55724">
    <property type="entry name" value="Mog1p/PsbP-like"/>
    <property type="match status" value="1"/>
</dbReference>
<reference evidence="1 2" key="1">
    <citation type="submission" date="2021-07" db="EMBL/GenBank/DDBJ databases">
        <authorList>
            <person name="Kim M.K."/>
        </authorList>
    </citation>
    <scope>NUCLEOTIDE SEQUENCE [LARGE SCALE GENOMIC DNA]</scope>
    <source>
        <strain evidence="1 2">HLY7-15</strain>
    </source>
</reference>
<name>A0ABS6XC22_9BACT</name>
<proteinExistence type="predicted"/>
<accession>A0ABS6XC22</accession>
<dbReference type="Proteomes" id="UP000774935">
    <property type="component" value="Unassembled WGS sequence"/>
</dbReference>
<gene>
    <name evidence="1" type="ORF">KYK27_10425</name>
</gene>
<evidence type="ECO:0000313" key="2">
    <source>
        <dbReference type="Proteomes" id="UP000774935"/>
    </source>
</evidence>
<evidence type="ECO:0008006" key="3">
    <source>
        <dbReference type="Google" id="ProtNLM"/>
    </source>
</evidence>
<dbReference type="InterPro" id="IPR016123">
    <property type="entry name" value="Mog1/PsbP_a/b/a-sand"/>
</dbReference>
<organism evidence="1 2">
    <name type="scientific">Pontibacter populi</name>
    <dbReference type="NCBI Taxonomy" id="890055"/>
    <lineage>
        <taxon>Bacteria</taxon>
        <taxon>Pseudomonadati</taxon>
        <taxon>Bacteroidota</taxon>
        <taxon>Cytophagia</taxon>
        <taxon>Cytophagales</taxon>
        <taxon>Hymenobacteraceae</taxon>
        <taxon>Pontibacter</taxon>
    </lineage>
</organism>
<dbReference type="RefSeq" id="WP_199109946.1">
    <property type="nucleotide sequence ID" value="NZ_JAHWXQ010000002.1"/>
</dbReference>
<sequence length="148" mass="17217">MVRDTVNNFEIGVPEGWLYGVPQNKSVDFVALRQKTDTTDVPRENFNIFLLNKDEKDLTKSYKLFLESLRANSSSFKVKEEGEITLNNRNYKWLIETHKNKHSGENMHNYVLFTNNGGRILVLTMVTISDNFNTYKPLFEKIASSLKY</sequence>
<dbReference type="EMBL" id="JAHWXQ010000002">
    <property type="protein sequence ID" value="MBW3365462.1"/>
    <property type="molecule type" value="Genomic_DNA"/>
</dbReference>
<protein>
    <recommendedName>
        <fullName evidence="3">DUF1795 domain-containing protein</fullName>
    </recommendedName>
</protein>
<keyword evidence="2" id="KW-1185">Reference proteome</keyword>
<comment type="caution">
    <text evidence="1">The sequence shown here is derived from an EMBL/GenBank/DDBJ whole genome shotgun (WGS) entry which is preliminary data.</text>
</comment>